<evidence type="ECO:0000313" key="4">
    <source>
        <dbReference type="Proteomes" id="UP000032702"/>
    </source>
</evidence>
<reference evidence="3 4" key="1">
    <citation type="submission" date="2006-04" db="EMBL/GenBank/DDBJ databases">
        <authorList>
            <person name="Nierman W.C."/>
        </authorList>
    </citation>
    <scope>NUCLEOTIDE SEQUENCE [LARGE SCALE GENOMIC DNA]</scope>
    <source>
        <strain evidence="3 4">DW4/3-1</strain>
    </source>
</reference>
<feature type="transmembrane region" description="Helical" evidence="2">
    <location>
        <begin position="502"/>
        <end position="522"/>
    </location>
</feature>
<feature type="transmembrane region" description="Helical" evidence="2">
    <location>
        <begin position="1178"/>
        <end position="1194"/>
    </location>
</feature>
<feature type="transmembrane region" description="Helical" evidence="2">
    <location>
        <begin position="1276"/>
        <end position="1294"/>
    </location>
</feature>
<feature type="transmembrane region" description="Helical" evidence="2">
    <location>
        <begin position="1672"/>
        <end position="1690"/>
    </location>
</feature>
<feature type="transmembrane region" description="Helical" evidence="2">
    <location>
        <begin position="840"/>
        <end position="860"/>
    </location>
</feature>
<accession>Q096B4</accession>
<feature type="transmembrane region" description="Helical" evidence="2">
    <location>
        <begin position="717"/>
        <end position="734"/>
    </location>
</feature>
<feature type="transmembrane region" description="Helical" evidence="2">
    <location>
        <begin position="1642"/>
        <end position="1660"/>
    </location>
</feature>
<feature type="transmembrane region" description="Helical" evidence="2">
    <location>
        <begin position="1696"/>
        <end position="1714"/>
    </location>
</feature>
<feature type="transmembrane region" description="Helical" evidence="2">
    <location>
        <begin position="350"/>
        <end position="377"/>
    </location>
</feature>
<feature type="transmembrane region" description="Helical" evidence="2">
    <location>
        <begin position="662"/>
        <end position="680"/>
    </location>
</feature>
<evidence type="ECO:0000256" key="1">
    <source>
        <dbReference type="SAM" id="MobiDB-lite"/>
    </source>
</evidence>
<feature type="transmembrane region" description="Helical" evidence="2">
    <location>
        <begin position="264"/>
        <end position="285"/>
    </location>
</feature>
<name>Q096B4_STIAD</name>
<feature type="transmembrane region" description="Helical" evidence="2">
    <location>
        <begin position="1569"/>
        <end position="1586"/>
    </location>
</feature>
<feature type="transmembrane region" description="Helical" evidence="2">
    <location>
        <begin position="938"/>
        <end position="958"/>
    </location>
</feature>
<sequence length="1787" mass="186523">MYCPECRQERLFGLQCVRCGSATVVRPREVLEAELEHVLFLLNEVPHWDGLEVSSGARKYLVERYERQSRILLSLLTGVESEALKASELGRHPEAMASPEPIPVEEVAPEPVPEEAAPEPVPEEEEPLPWVTPEPLFDAPPVRSLTARLVEETSPWSRLWRPFLYESIGWFLGAFLILAGTLYFVFESWAGMNSVARSLVVFGMTAFYSVGFSTWGAFLMRREALRSAGHILCLIGAAVAPLAGLALGPLGGTLPLGETLGLDGVSPALLVPLLLGWSAVAAFLVRRPVEAMDAPSRPLLQAGMVGTTLMMGLAPLAARLGVSALWLNVLPCVLFFALSRRPEAEPRQGLALVFALTAPLYLLALFSIRLHLALAAAGAPPGLGSYAPFIAFLLATCLAFRRLESRQAAAPLALGVAAMQVGCLALAGSGAAPAFFVTAAVFTWTMYRLAQGELPRLRWLYPAYAGAYLLYASSPQLVPGAVQALIEALKARLGYPPSEALPFQFGALTALPFVLAGVLLAFRLSPRGGREVSARAAGISEVLLRSSAVASLLFVLMAHLGPDARPVLWSALALSAVCVAGGLWLERTYLSGAGALLMLAVPLAANALFGSEGASLLCGAVALGFGGLVSRTSGVQARLFSGAVGVLAVAGFVTGASSAPGVLPAVGMGLAGSAALLTAWTLADPRLIALAGFAAAAAVPKLAAAFTLGLAHKGLEGVSPAMAVMALVLAFLGDRGGRMRLLGIPGILYALLAVGVAVGAQTPVLGVILLASAAAVAWASRAFPGCRPLAVLLAGLALLPPWSKGILFVPWPWLTPAMAMGGIVLWALGSSLAAVRWGRSPSTTMAGVIAFAAAFATALVSKPALSPTGLMLGAALAALLTARALPASLSVVVAAVYATLGLFPAEGGLALLATVLSVLALLDEPQAVRNLLTGGRRFALAASLSALFVLCIPMTLWWRTSPMEPLLACAALLPLLWTRANRQPMFAVFSPVFVAGVLRFYGPPPAFAPALPLLMLLLVHAVEHVPAVAQALLGEQEQRSRQALSWWTQAAFVAVGGGLVVSSASDVSLCVLGVALALLPGRKPSLRLGLAAVLIAFVPGARFAAAGVLLALGLFEHHRPGWAWAFFRCAPDRAFRPGVTWAAFVLAGIATAASPSPASIVGLAGVLFMAAFLLSERWLWTVAVVTLAFASLGRSAEHGFLEERPLAVLVFTGVAFAAALLSALCQFGRVQRTLSAAAAKVFPRMEDTWSEPLWAGSLATLVSVVGYLLVDKGAGVLPPGVAALAALTALLLMVSREPGMAYGATGALGLVLVAAMPPVWMPVAVGAVGLGVCWVGTRLEGRGVTVAEALHHGGWMLSFLALSGLHSLRHVSTPLSFVLATGAAWAVVHRRRGYEVVGWLVTLVAVHVLLMHLGLVFSTGRGKEFILPYFGAATALLASVAFALAGQAVRRAVGHLLAALSFVEVLMGLVRVSSGGAPDALREALVVGLGLCVLLVTLVRRAVSGKDTLSAYFAQVTVVLGYLSVRWLGLGADRLGMADSLMALVGGVLFSGLYVFVQREGSRLAAFRQPALMGAFLFPLVGLLTAPWGESAYTAALLVGHAAHFAALAAHPSRRGTASLASAVAFNAALLVVWVGTGAGEPQYYVIPAGLSLLVLLSVFRKSLSADTLARLRALAVTIIYVAGAWQPLMFPNAKAMVLCVGLCLLGVGVGIALRIRSYVYLGSAFLVTCVVANLVRFGIRDHRMGAAFLSLLGLMVVGFMVLLSAHRERLLQRYARVRSLLAAWEG</sequence>
<feature type="transmembrane region" description="Helical" evidence="2">
    <location>
        <begin position="1013"/>
        <end position="1033"/>
    </location>
</feature>
<comment type="caution">
    <text evidence="3">The sequence shown here is derived from an EMBL/GenBank/DDBJ whole genome shotgun (WGS) entry which is preliminary data.</text>
</comment>
<feature type="transmembrane region" description="Helical" evidence="2">
    <location>
        <begin position="1301"/>
        <end position="1320"/>
    </location>
</feature>
<feature type="transmembrane region" description="Helical" evidence="2">
    <location>
        <begin position="383"/>
        <end position="401"/>
    </location>
</feature>
<feature type="transmembrane region" description="Helical" evidence="2">
    <location>
        <begin position="1511"/>
        <end position="1529"/>
    </location>
</feature>
<feature type="transmembrane region" description="Helical" evidence="2">
    <location>
        <begin position="1480"/>
        <end position="1499"/>
    </location>
</feature>
<dbReference type="EMBL" id="AAMD01000031">
    <property type="protein sequence ID" value="EAU67569.1"/>
    <property type="molecule type" value="Genomic_DNA"/>
</dbReference>
<feature type="transmembrane region" description="Helical" evidence="2">
    <location>
        <begin position="1452"/>
        <end position="1474"/>
    </location>
</feature>
<feature type="transmembrane region" description="Helical" evidence="2">
    <location>
        <begin position="297"/>
        <end position="314"/>
    </location>
</feature>
<feature type="transmembrane region" description="Helical" evidence="2">
    <location>
        <begin position="983"/>
        <end position="1001"/>
    </location>
</feature>
<feature type="transmembrane region" description="Helical" evidence="2">
    <location>
        <begin position="1253"/>
        <end position="1270"/>
    </location>
</feature>
<dbReference type="OrthoDB" id="5477512at2"/>
<proteinExistence type="predicted"/>
<feature type="transmembrane region" description="Helical" evidence="2">
    <location>
        <begin position="637"/>
        <end position="656"/>
    </location>
</feature>
<feature type="transmembrane region" description="Helical" evidence="2">
    <location>
        <begin position="1091"/>
        <end position="1115"/>
    </location>
</feature>
<feature type="region of interest" description="Disordered" evidence="1">
    <location>
        <begin position="90"/>
        <end position="128"/>
    </location>
</feature>
<feature type="transmembrane region" description="Helical" evidence="2">
    <location>
        <begin position="590"/>
        <end position="608"/>
    </location>
</feature>
<feature type="transmembrane region" description="Helical" evidence="2">
    <location>
        <begin position="1371"/>
        <end position="1389"/>
    </location>
</feature>
<protein>
    <submittedName>
        <fullName evidence="3">Uncharacterized protein</fullName>
    </submittedName>
</protein>
<feature type="transmembrane region" description="Helical" evidence="2">
    <location>
        <begin position="231"/>
        <end position="252"/>
    </location>
</feature>
<evidence type="ECO:0000256" key="2">
    <source>
        <dbReference type="SAM" id="Phobius"/>
    </source>
</evidence>
<keyword evidence="2" id="KW-1133">Transmembrane helix</keyword>
<feature type="transmembrane region" description="Helical" evidence="2">
    <location>
        <begin position="198"/>
        <end position="219"/>
    </location>
</feature>
<gene>
    <name evidence="3" type="ORF">STIAU_5879</name>
</gene>
<feature type="transmembrane region" description="Helical" evidence="2">
    <location>
        <begin position="782"/>
        <end position="799"/>
    </location>
</feature>
<feature type="transmembrane region" description="Helical" evidence="2">
    <location>
        <begin position="163"/>
        <end position="186"/>
    </location>
</feature>
<feature type="transmembrane region" description="Helical" evidence="2">
    <location>
        <begin position="1592"/>
        <end position="1610"/>
    </location>
</feature>
<dbReference type="Proteomes" id="UP000032702">
    <property type="component" value="Unassembled WGS sequence"/>
</dbReference>
<feature type="transmembrane region" description="Helical" evidence="2">
    <location>
        <begin position="320"/>
        <end position="338"/>
    </location>
</feature>
<feature type="transmembrane region" description="Helical" evidence="2">
    <location>
        <begin position="687"/>
        <end position="711"/>
    </location>
</feature>
<feature type="transmembrane region" description="Helical" evidence="2">
    <location>
        <begin position="872"/>
        <end position="897"/>
    </location>
</feature>
<feature type="transmembrane region" description="Helical" evidence="2">
    <location>
        <begin position="806"/>
        <end position="828"/>
    </location>
</feature>
<feature type="transmembrane region" description="Helical" evidence="2">
    <location>
        <begin position="1206"/>
        <end position="1225"/>
    </location>
</feature>
<feature type="transmembrane region" description="Helical" evidence="2">
    <location>
        <begin position="542"/>
        <end position="561"/>
    </location>
</feature>
<dbReference type="PATRIC" id="fig|378806.16.peg.6765"/>
<feature type="transmembrane region" description="Helical" evidence="2">
    <location>
        <begin position="567"/>
        <end position="585"/>
    </location>
</feature>
<feature type="transmembrane region" description="Helical" evidence="2">
    <location>
        <begin position="903"/>
        <end position="922"/>
    </location>
</feature>
<feature type="transmembrane region" description="Helical" evidence="2">
    <location>
        <begin position="746"/>
        <end position="776"/>
    </location>
</feature>
<feature type="transmembrane region" description="Helical" evidence="2">
    <location>
        <begin position="1746"/>
        <end position="1766"/>
    </location>
</feature>
<keyword evidence="2" id="KW-0812">Transmembrane</keyword>
<feature type="transmembrane region" description="Helical" evidence="2">
    <location>
        <begin position="1053"/>
        <end position="1079"/>
    </location>
</feature>
<organism evidence="3 4">
    <name type="scientific">Stigmatella aurantiaca (strain DW4/3-1)</name>
    <dbReference type="NCBI Taxonomy" id="378806"/>
    <lineage>
        <taxon>Bacteria</taxon>
        <taxon>Pseudomonadati</taxon>
        <taxon>Myxococcota</taxon>
        <taxon>Myxococcia</taxon>
        <taxon>Myxococcales</taxon>
        <taxon>Cystobacterineae</taxon>
        <taxon>Archangiaceae</taxon>
        <taxon>Stigmatella</taxon>
    </lineage>
</organism>
<feature type="transmembrane region" description="Helical" evidence="2">
    <location>
        <begin position="1617"/>
        <end position="1636"/>
    </location>
</feature>
<evidence type="ECO:0000313" key="3">
    <source>
        <dbReference type="EMBL" id="EAU67569.1"/>
    </source>
</evidence>
<feature type="transmembrane region" description="Helical" evidence="2">
    <location>
        <begin position="1719"/>
        <end position="1740"/>
    </location>
</feature>
<feature type="transmembrane region" description="Helical" evidence="2">
    <location>
        <begin position="1141"/>
        <end position="1171"/>
    </location>
</feature>
<keyword evidence="2" id="KW-0472">Membrane</keyword>
<feature type="transmembrane region" description="Helical" evidence="2">
    <location>
        <begin position="1396"/>
        <end position="1419"/>
    </location>
</feature>
<feature type="transmembrane region" description="Helical" evidence="2">
    <location>
        <begin position="1535"/>
        <end position="1557"/>
    </location>
</feature>
<feature type="transmembrane region" description="Helical" evidence="2">
    <location>
        <begin position="1425"/>
        <end position="1445"/>
    </location>
</feature>
<feature type="compositionally biased region" description="Acidic residues" evidence="1">
    <location>
        <begin position="112"/>
        <end position="127"/>
    </location>
</feature>